<name>A0A7X0XEH4_9LIST</name>
<dbReference type="RefSeq" id="WP_185353963.1">
    <property type="nucleotide sequence ID" value="NZ_JAAROI010000014.1"/>
</dbReference>
<protein>
    <submittedName>
        <fullName evidence="1">Uncharacterized protein</fullName>
    </submittedName>
</protein>
<proteinExistence type="predicted"/>
<gene>
    <name evidence="1" type="ORF">HCI99_12965</name>
</gene>
<sequence>MTLEIYTGSKPEDFKNLREIVESDLKDFTEDEIFYIHNNALGIDAVTKTIIF</sequence>
<evidence type="ECO:0000313" key="1">
    <source>
        <dbReference type="EMBL" id="MBC1492729.1"/>
    </source>
</evidence>
<organism evidence="1 2">
    <name type="scientific">Listeria booriae</name>
    <dbReference type="NCBI Taxonomy" id="1552123"/>
    <lineage>
        <taxon>Bacteria</taxon>
        <taxon>Bacillati</taxon>
        <taxon>Bacillota</taxon>
        <taxon>Bacilli</taxon>
        <taxon>Bacillales</taxon>
        <taxon>Listeriaceae</taxon>
        <taxon>Listeria</taxon>
    </lineage>
</organism>
<evidence type="ECO:0000313" key="2">
    <source>
        <dbReference type="Proteomes" id="UP000533953"/>
    </source>
</evidence>
<reference evidence="1 2" key="1">
    <citation type="submission" date="2020-03" db="EMBL/GenBank/DDBJ databases">
        <title>Soil Listeria distribution.</title>
        <authorList>
            <person name="Liao J."/>
            <person name="Wiedmann M."/>
        </authorList>
    </citation>
    <scope>NUCLEOTIDE SEQUENCE [LARGE SCALE GENOMIC DNA]</scope>
    <source>
        <strain evidence="1 2">FSL L7-1547</strain>
    </source>
</reference>
<accession>A0A7X0XEH4</accession>
<dbReference type="EMBL" id="JAASTX010000018">
    <property type="protein sequence ID" value="MBC1492729.1"/>
    <property type="molecule type" value="Genomic_DNA"/>
</dbReference>
<comment type="caution">
    <text evidence="1">The sequence shown here is derived from an EMBL/GenBank/DDBJ whole genome shotgun (WGS) entry which is preliminary data.</text>
</comment>
<dbReference type="AlphaFoldDB" id="A0A7X0XEH4"/>
<dbReference type="Proteomes" id="UP000533953">
    <property type="component" value="Unassembled WGS sequence"/>
</dbReference>